<proteinExistence type="inferred from homology"/>
<evidence type="ECO:0000256" key="4">
    <source>
        <dbReference type="RuleBase" id="RU003345"/>
    </source>
</evidence>
<evidence type="ECO:0000313" key="7">
    <source>
        <dbReference type="Proteomes" id="UP000184267"/>
    </source>
</evidence>
<feature type="active site" evidence="3">
    <location>
        <position position="327"/>
    </location>
</feature>
<dbReference type="AlphaFoldDB" id="A0A1M2VLK2"/>
<dbReference type="Gene3D" id="3.40.605.10">
    <property type="entry name" value="Aldehyde Dehydrogenase, Chain A, domain 1"/>
    <property type="match status" value="1"/>
</dbReference>
<dbReference type="InterPro" id="IPR016163">
    <property type="entry name" value="Ald_DH_C"/>
</dbReference>
<dbReference type="GO" id="GO:0016620">
    <property type="term" value="F:oxidoreductase activity, acting on the aldehyde or oxo group of donors, NAD or NADP as acceptor"/>
    <property type="evidence" value="ECO:0007669"/>
    <property type="project" value="InterPro"/>
</dbReference>
<dbReference type="PROSITE" id="PS00687">
    <property type="entry name" value="ALDEHYDE_DEHYDR_GLU"/>
    <property type="match status" value="1"/>
</dbReference>
<evidence type="ECO:0000313" key="6">
    <source>
        <dbReference type="EMBL" id="OJT08430.1"/>
    </source>
</evidence>
<evidence type="ECO:0000256" key="2">
    <source>
        <dbReference type="ARBA" id="ARBA00023002"/>
    </source>
</evidence>
<comment type="caution">
    <text evidence="6">The sequence shown here is derived from an EMBL/GenBank/DDBJ whole genome shotgun (WGS) entry which is preliminary data.</text>
</comment>
<dbReference type="OMA" id="ILMRGTF"/>
<feature type="domain" description="Aldehyde dehydrogenase" evidence="5">
    <location>
        <begin position="91"/>
        <end position="563"/>
    </location>
</feature>
<dbReference type="PROSITE" id="PS00070">
    <property type="entry name" value="ALDEHYDE_DEHYDR_CYS"/>
    <property type="match status" value="1"/>
</dbReference>
<organism evidence="6 7">
    <name type="scientific">Trametes pubescens</name>
    <name type="common">White-rot fungus</name>
    <dbReference type="NCBI Taxonomy" id="154538"/>
    <lineage>
        <taxon>Eukaryota</taxon>
        <taxon>Fungi</taxon>
        <taxon>Dikarya</taxon>
        <taxon>Basidiomycota</taxon>
        <taxon>Agaricomycotina</taxon>
        <taxon>Agaricomycetes</taxon>
        <taxon>Polyporales</taxon>
        <taxon>Polyporaceae</taxon>
        <taxon>Trametes</taxon>
    </lineage>
</organism>
<dbReference type="STRING" id="154538.A0A1M2VLK2"/>
<dbReference type="CDD" id="cd07098">
    <property type="entry name" value="ALDH_F15-22"/>
    <property type="match status" value="1"/>
</dbReference>
<evidence type="ECO:0000259" key="5">
    <source>
        <dbReference type="Pfam" id="PF00171"/>
    </source>
</evidence>
<reference evidence="6 7" key="1">
    <citation type="submission" date="2016-10" db="EMBL/GenBank/DDBJ databases">
        <title>Genome sequence of the basidiomycete white-rot fungus Trametes pubescens.</title>
        <authorList>
            <person name="Makela M.R."/>
            <person name="Granchi Z."/>
            <person name="Peng M."/>
            <person name="De Vries R.P."/>
            <person name="Grigoriev I."/>
            <person name="Riley R."/>
            <person name="Hilden K."/>
        </authorList>
    </citation>
    <scope>NUCLEOTIDE SEQUENCE [LARGE SCALE GENOMIC DNA]</scope>
    <source>
        <strain evidence="6 7">FBCC735</strain>
    </source>
</reference>
<comment type="similarity">
    <text evidence="1 4">Belongs to the aldehyde dehydrogenase family.</text>
</comment>
<dbReference type="InterPro" id="IPR029510">
    <property type="entry name" value="Ald_DH_CS_GLU"/>
</dbReference>
<dbReference type="InterPro" id="IPR016160">
    <property type="entry name" value="Ald_DH_CS_CYS"/>
</dbReference>
<keyword evidence="2 4" id="KW-0560">Oxidoreductase</keyword>
<keyword evidence="7" id="KW-1185">Reference proteome</keyword>
<dbReference type="InterPro" id="IPR016162">
    <property type="entry name" value="Ald_DH_N"/>
</dbReference>
<evidence type="ECO:0000256" key="1">
    <source>
        <dbReference type="ARBA" id="ARBA00009986"/>
    </source>
</evidence>
<evidence type="ECO:0000256" key="3">
    <source>
        <dbReference type="PROSITE-ProRule" id="PRU10007"/>
    </source>
</evidence>
<dbReference type="PANTHER" id="PTHR11699">
    <property type="entry name" value="ALDEHYDE DEHYDROGENASE-RELATED"/>
    <property type="match status" value="1"/>
</dbReference>
<protein>
    <recommendedName>
        <fullName evidence="5">Aldehyde dehydrogenase domain-containing protein</fullName>
    </recommendedName>
</protein>
<dbReference type="Proteomes" id="UP000184267">
    <property type="component" value="Unassembled WGS sequence"/>
</dbReference>
<dbReference type="InterPro" id="IPR016161">
    <property type="entry name" value="Ald_DH/histidinol_DH"/>
</dbReference>
<sequence length="622" mass="69336">MSYSGADYDYDYDDEGGIIDPVKLLTICFGLGVWLVWRRYYSILNRAIYFKIPPPIQIKDTWTATKLPQPSLEAHLNIDGLLPNFPLPDRKYITAYDPATAYHLDTILADSEEQIQRKVMHAYEAQKKWAATPFDDRRRVMRSLKKWLVDNQETCAKVACRDTGKTMLDAALGEIITTCSKLDWLINHGESALSPESRRNNLIMFYKSSWVQYEPLGVVAAITSWNYPLHNAWSPIIAALFAGNSVVLKCSEHVIWSTTWFVQAIKECLKACGHDEELVQLVCCYPEDAEALTKNALVRHITFIGSERVGRLVAQAATEYLTPVTLELGGKDPAIILPSTDLDKWISLLMRGVYQNAGQNCIGIERILVHESQYDELFKMFTERADKLRPGHSLKSPGDGVAPAADVGAMVSGERFPGLQHALAAAVEQGAVQTVGGEPWRHPYLEQGTYFKPTVLGDVNPESDVAQHELFAPIALIMKYDTIDQAVEIANGTRYGLGASVFGPVRDDCIKVAKRLQCGMVAVNDFGVFYLNQDLPFGGTKYSGYGRFGGPEGLRALTNVKAIVVDRWGWAIQTSIPAVLDYPIRSVTQSWDFISGMVGFLYADAWRTRIDALMKMIKASGR</sequence>
<accession>A0A1M2VLK2</accession>
<dbReference type="InterPro" id="IPR015590">
    <property type="entry name" value="Aldehyde_DH_dom"/>
</dbReference>
<dbReference type="SUPFAM" id="SSF53720">
    <property type="entry name" value="ALDH-like"/>
    <property type="match status" value="1"/>
</dbReference>
<dbReference type="Pfam" id="PF00171">
    <property type="entry name" value="Aldedh"/>
    <property type="match status" value="1"/>
</dbReference>
<name>A0A1M2VLK2_TRAPU</name>
<gene>
    <name evidence="6" type="ORF">TRAPUB_613</name>
</gene>
<dbReference type="EMBL" id="MNAD01001042">
    <property type="protein sequence ID" value="OJT08430.1"/>
    <property type="molecule type" value="Genomic_DNA"/>
</dbReference>
<dbReference type="OrthoDB" id="310895at2759"/>
<dbReference type="Gene3D" id="3.40.309.10">
    <property type="entry name" value="Aldehyde Dehydrogenase, Chain A, domain 2"/>
    <property type="match status" value="1"/>
</dbReference>